<evidence type="ECO:0000256" key="8">
    <source>
        <dbReference type="SAM" id="Phobius"/>
    </source>
</evidence>
<evidence type="ECO:0000259" key="9">
    <source>
        <dbReference type="Pfam" id="PF01985"/>
    </source>
</evidence>
<evidence type="ECO:0000256" key="5">
    <source>
        <dbReference type="ARBA" id="ARBA00023187"/>
    </source>
</evidence>
<evidence type="ECO:0000256" key="3">
    <source>
        <dbReference type="ARBA" id="ARBA00022884"/>
    </source>
</evidence>
<keyword evidence="3" id="KW-0694">RNA-binding</keyword>
<keyword evidence="1" id="KW-0507">mRNA processing</keyword>
<dbReference type="InterPro" id="IPR035920">
    <property type="entry name" value="YhbY-like_sf"/>
</dbReference>
<feature type="domain" description="CRM" evidence="9">
    <location>
        <begin position="113"/>
        <end position="159"/>
    </location>
</feature>
<accession>A0A835C1A3</accession>
<dbReference type="Proteomes" id="UP000636709">
    <property type="component" value="Unassembled WGS sequence"/>
</dbReference>
<feature type="region of interest" description="Disordered" evidence="7">
    <location>
        <begin position="1"/>
        <end position="32"/>
    </location>
</feature>
<keyword evidence="5" id="KW-0508">mRNA splicing</keyword>
<keyword evidence="8" id="KW-1133">Transmembrane helix</keyword>
<comment type="caution">
    <text evidence="10">The sequence shown here is derived from an EMBL/GenBank/DDBJ whole genome shotgun (WGS) entry which is preliminary data.</text>
</comment>
<keyword evidence="8" id="KW-0812">Transmembrane</keyword>
<keyword evidence="4" id="KW-0809">Transit peptide</keyword>
<dbReference type="SUPFAM" id="SSF75471">
    <property type="entry name" value="YhbY-like"/>
    <property type="match status" value="1"/>
</dbReference>
<dbReference type="InterPro" id="IPR044599">
    <property type="entry name" value="CAF1P_plant"/>
</dbReference>
<reference evidence="10" key="1">
    <citation type="submission" date="2020-07" db="EMBL/GenBank/DDBJ databases">
        <title>Genome sequence and genetic diversity analysis of an under-domesticated orphan crop, white fonio (Digitaria exilis).</title>
        <authorList>
            <person name="Bennetzen J.L."/>
            <person name="Chen S."/>
            <person name="Ma X."/>
            <person name="Wang X."/>
            <person name="Yssel A.E.J."/>
            <person name="Chaluvadi S.R."/>
            <person name="Johnson M."/>
            <person name="Gangashetty P."/>
            <person name="Hamidou F."/>
            <person name="Sanogo M.D."/>
            <person name="Zwaenepoel A."/>
            <person name="Wallace J."/>
            <person name="Van De Peer Y."/>
            <person name="Van Deynze A."/>
        </authorList>
    </citation>
    <scope>NUCLEOTIDE SEQUENCE</scope>
    <source>
        <tissue evidence="10">Leaves</tissue>
    </source>
</reference>
<dbReference type="OrthoDB" id="2021019at2759"/>
<dbReference type="Pfam" id="PF01985">
    <property type="entry name" value="CRS1_YhbY"/>
    <property type="match status" value="1"/>
</dbReference>
<dbReference type="GO" id="GO:1990904">
    <property type="term" value="C:ribonucleoprotein complex"/>
    <property type="evidence" value="ECO:0007669"/>
    <property type="project" value="UniProtKB-KW"/>
</dbReference>
<evidence type="ECO:0000256" key="1">
    <source>
        <dbReference type="ARBA" id="ARBA00022664"/>
    </source>
</evidence>
<keyword evidence="11" id="KW-1185">Reference proteome</keyword>
<evidence type="ECO:0000256" key="4">
    <source>
        <dbReference type="ARBA" id="ARBA00022946"/>
    </source>
</evidence>
<evidence type="ECO:0000313" key="11">
    <source>
        <dbReference type="Proteomes" id="UP000636709"/>
    </source>
</evidence>
<evidence type="ECO:0000256" key="2">
    <source>
        <dbReference type="ARBA" id="ARBA00022737"/>
    </source>
</evidence>
<gene>
    <name evidence="10" type="ORF">HU200_023272</name>
</gene>
<sequence length="176" mass="19419">MPEFDSFVLSPPGKKGVKPVQPPGQFHAGMEPRYQAPSREELLGEPVTKEEVAELVKGSLKTNRQLNMVGSLSCCRFDCAAGLGRAHVDCCYMLAFTPGVLPAVIAVLILTSAGRDGLRHNMLENIHSHWKRKRVCKIRCKCVCTVDMDNVCQQLEVASSFPFFLVQLFVLVGLSQ</sequence>
<keyword evidence="2" id="KW-0677">Repeat</keyword>
<dbReference type="AlphaFoldDB" id="A0A835C1A3"/>
<proteinExistence type="predicted"/>
<organism evidence="10 11">
    <name type="scientific">Digitaria exilis</name>
    <dbReference type="NCBI Taxonomy" id="1010633"/>
    <lineage>
        <taxon>Eukaryota</taxon>
        <taxon>Viridiplantae</taxon>
        <taxon>Streptophyta</taxon>
        <taxon>Embryophyta</taxon>
        <taxon>Tracheophyta</taxon>
        <taxon>Spermatophyta</taxon>
        <taxon>Magnoliopsida</taxon>
        <taxon>Liliopsida</taxon>
        <taxon>Poales</taxon>
        <taxon>Poaceae</taxon>
        <taxon>PACMAD clade</taxon>
        <taxon>Panicoideae</taxon>
        <taxon>Panicodae</taxon>
        <taxon>Paniceae</taxon>
        <taxon>Anthephorinae</taxon>
        <taxon>Digitaria</taxon>
    </lineage>
</organism>
<dbReference type="EMBL" id="JACEFO010001687">
    <property type="protein sequence ID" value="KAF8720874.1"/>
    <property type="molecule type" value="Genomic_DNA"/>
</dbReference>
<evidence type="ECO:0000256" key="7">
    <source>
        <dbReference type="SAM" id="MobiDB-lite"/>
    </source>
</evidence>
<evidence type="ECO:0000313" key="10">
    <source>
        <dbReference type="EMBL" id="KAF8720874.1"/>
    </source>
</evidence>
<protein>
    <recommendedName>
        <fullName evidence="9">CRM domain-containing protein</fullName>
    </recommendedName>
</protein>
<keyword evidence="8" id="KW-0472">Membrane</keyword>
<dbReference type="GO" id="GO:0003723">
    <property type="term" value="F:RNA binding"/>
    <property type="evidence" value="ECO:0007669"/>
    <property type="project" value="UniProtKB-KW"/>
</dbReference>
<feature type="transmembrane region" description="Helical" evidence="8">
    <location>
        <begin position="92"/>
        <end position="113"/>
    </location>
</feature>
<name>A0A835C1A3_9POAL</name>
<evidence type="ECO:0000256" key="6">
    <source>
        <dbReference type="ARBA" id="ARBA00023274"/>
    </source>
</evidence>
<dbReference type="GO" id="GO:0006397">
    <property type="term" value="P:mRNA processing"/>
    <property type="evidence" value="ECO:0007669"/>
    <property type="project" value="UniProtKB-KW"/>
</dbReference>
<dbReference type="InterPro" id="IPR001890">
    <property type="entry name" value="RNA-binding_CRM"/>
</dbReference>
<keyword evidence="6" id="KW-0687">Ribonucleoprotein</keyword>
<dbReference type="PANTHER" id="PTHR46247">
    <property type="entry name" value="CRS2-ASSOCIATED FACTOR 1, CHLOROPLASTIC"/>
    <property type="match status" value="1"/>
</dbReference>
<dbReference type="PANTHER" id="PTHR46247:SF1">
    <property type="entry name" value="CRS2-ASSOCIATED FACTOR 1, CHLOROPLASTIC"/>
    <property type="match status" value="1"/>
</dbReference>
<dbReference type="GO" id="GO:0000373">
    <property type="term" value="P:Group II intron splicing"/>
    <property type="evidence" value="ECO:0007669"/>
    <property type="project" value="InterPro"/>
</dbReference>
<dbReference type="Gene3D" id="3.30.110.60">
    <property type="entry name" value="YhbY-like"/>
    <property type="match status" value="1"/>
</dbReference>